<dbReference type="RefSeq" id="WP_053178751.1">
    <property type="nucleotide sequence ID" value="NZ_LGIA01000006.1"/>
</dbReference>
<dbReference type="Proteomes" id="UP000036958">
    <property type="component" value="Unassembled WGS sequence"/>
</dbReference>
<accession>A0A0L8VF31</accession>
<dbReference type="STRING" id="1409788.NC99_01120"/>
<organism evidence="1 2">
    <name type="scientific">Sunxiuqinia dokdonensis</name>
    <dbReference type="NCBI Taxonomy" id="1409788"/>
    <lineage>
        <taxon>Bacteria</taxon>
        <taxon>Pseudomonadati</taxon>
        <taxon>Bacteroidota</taxon>
        <taxon>Bacteroidia</taxon>
        <taxon>Marinilabiliales</taxon>
        <taxon>Prolixibacteraceae</taxon>
        <taxon>Sunxiuqinia</taxon>
    </lineage>
</organism>
<name>A0A0L8VF31_9BACT</name>
<evidence type="ECO:0000313" key="1">
    <source>
        <dbReference type="EMBL" id="KOH47069.1"/>
    </source>
</evidence>
<evidence type="ECO:0000313" key="2">
    <source>
        <dbReference type="Proteomes" id="UP000036958"/>
    </source>
</evidence>
<gene>
    <name evidence="1" type="ORF">NC99_01120</name>
</gene>
<reference evidence="2" key="1">
    <citation type="submission" date="2015-07" db="EMBL/GenBank/DDBJ databases">
        <title>Genome sequencing of Sunxiuqinia dokdonensis strain SK.</title>
        <authorList>
            <person name="Ahn S."/>
            <person name="Kim B.-C."/>
        </authorList>
    </citation>
    <scope>NUCLEOTIDE SEQUENCE [LARGE SCALE GENOMIC DNA]</scope>
    <source>
        <strain evidence="2">SK</strain>
    </source>
</reference>
<dbReference type="EMBL" id="LGIA01000006">
    <property type="protein sequence ID" value="KOH47069.1"/>
    <property type="molecule type" value="Genomic_DNA"/>
</dbReference>
<dbReference type="AlphaFoldDB" id="A0A0L8VF31"/>
<sequence length="84" mass="9962">MTKLEKNRLDEADENSLEYAQQFKRKLRFDLGDTVYLKSDIKKKCPMTIAKILIFDDDDDYVLTWATSQKTIERQSFPDQILIK</sequence>
<comment type="caution">
    <text evidence="1">The sequence shown here is derived from an EMBL/GenBank/DDBJ whole genome shotgun (WGS) entry which is preliminary data.</text>
</comment>
<protein>
    <submittedName>
        <fullName evidence="1">Uncharacterized protein</fullName>
    </submittedName>
</protein>
<proteinExistence type="predicted"/>
<keyword evidence="2" id="KW-1185">Reference proteome</keyword>